<feature type="region of interest" description="Disordered" evidence="1">
    <location>
        <begin position="288"/>
        <end position="335"/>
    </location>
</feature>
<feature type="compositionally biased region" description="Low complexity" evidence="1">
    <location>
        <begin position="63"/>
        <end position="72"/>
    </location>
</feature>
<feature type="compositionally biased region" description="Low complexity" evidence="1">
    <location>
        <begin position="288"/>
        <end position="301"/>
    </location>
</feature>
<feature type="compositionally biased region" description="Pro residues" evidence="1">
    <location>
        <begin position="226"/>
        <end position="236"/>
    </location>
</feature>
<reference evidence="2 3" key="1">
    <citation type="journal article" date="2009" name="Nature">
        <title>The Sorghum bicolor genome and the diversification of grasses.</title>
        <authorList>
            <person name="Paterson A.H."/>
            <person name="Bowers J.E."/>
            <person name="Bruggmann R."/>
            <person name="Dubchak I."/>
            <person name="Grimwood J."/>
            <person name="Gundlach H."/>
            <person name="Haberer G."/>
            <person name="Hellsten U."/>
            <person name="Mitros T."/>
            <person name="Poliakov A."/>
            <person name="Schmutz J."/>
            <person name="Spannagl M."/>
            <person name="Tang H."/>
            <person name="Wang X."/>
            <person name="Wicker T."/>
            <person name="Bharti A.K."/>
            <person name="Chapman J."/>
            <person name="Feltus F.A."/>
            <person name="Gowik U."/>
            <person name="Grigoriev I.V."/>
            <person name="Lyons E."/>
            <person name="Maher C.A."/>
            <person name="Martis M."/>
            <person name="Narechania A."/>
            <person name="Otillar R.P."/>
            <person name="Penning B.W."/>
            <person name="Salamov A.A."/>
            <person name="Wang Y."/>
            <person name="Zhang L."/>
            <person name="Carpita N.C."/>
            <person name="Freeling M."/>
            <person name="Gingle A.R."/>
            <person name="Hash C.T."/>
            <person name="Keller B."/>
            <person name="Klein P."/>
            <person name="Kresovich S."/>
            <person name="McCann M.C."/>
            <person name="Ming R."/>
            <person name="Peterson D.G."/>
            <person name="Mehboob-ur-Rahman"/>
            <person name="Ware D."/>
            <person name="Westhoff P."/>
            <person name="Mayer K.F."/>
            <person name="Messing J."/>
            <person name="Rokhsar D.S."/>
        </authorList>
    </citation>
    <scope>NUCLEOTIDE SEQUENCE [LARGE SCALE GENOMIC DNA]</scope>
    <source>
        <strain evidence="3">cv. BTx623</strain>
    </source>
</reference>
<proteinExistence type="predicted"/>
<keyword evidence="3" id="KW-1185">Reference proteome</keyword>
<reference evidence="3" key="2">
    <citation type="journal article" date="2018" name="Plant J.">
        <title>The Sorghum bicolor reference genome: improved assembly, gene annotations, a transcriptome atlas, and signatures of genome organization.</title>
        <authorList>
            <person name="McCormick R.F."/>
            <person name="Truong S.K."/>
            <person name="Sreedasyam A."/>
            <person name="Jenkins J."/>
            <person name="Shu S."/>
            <person name="Sims D."/>
            <person name="Kennedy M."/>
            <person name="Amirebrahimi M."/>
            <person name="Weers B.D."/>
            <person name="McKinley B."/>
            <person name="Mattison A."/>
            <person name="Morishige D.T."/>
            <person name="Grimwood J."/>
            <person name="Schmutz J."/>
            <person name="Mullet J.E."/>
        </authorList>
    </citation>
    <scope>NUCLEOTIDE SEQUENCE [LARGE SCALE GENOMIC DNA]</scope>
    <source>
        <strain evidence="3">cv. BTx623</strain>
    </source>
</reference>
<dbReference type="InParanoid" id="C5X1U3"/>
<feature type="region of interest" description="Disordered" evidence="1">
    <location>
        <begin position="36"/>
        <end position="81"/>
    </location>
</feature>
<dbReference type="OrthoDB" id="780613at2759"/>
<organism evidence="2 3">
    <name type="scientific">Sorghum bicolor</name>
    <name type="common">Sorghum</name>
    <name type="synonym">Sorghum vulgare</name>
    <dbReference type="NCBI Taxonomy" id="4558"/>
    <lineage>
        <taxon>Eukaryota</taxon>
        <taxon>Viridiplantae</taxon>
        <taxon>Streptophyta</taxon>
        <taxon>Embryophyta</taxon>
        <taxon>Tracheophyta</taxon>
        <taxon>Spermatophyta</taxon>
        <taxon>Magnoliopsida</taxon>
        <taxon>Liliopsida</taxon>
        <taxon>Poales</taxon>
        <taxon>Poaceae</taxon>
        <taxon>PACMAD clade</taxon>
        <taxon>Panicoideae</taxon>
        <taxon>Andropogonodae</taxon>
        <taxon>Andropogoneae</taxon>
        <taxon>Sorghinae</taxon>
        <taxon>Sorghum</taxon>
    </lineage>
</organism>
<dbReference type="PANTHER" id="PTHR37234:SF1">
    <property type="entry name" value="OS03G0319200 PROTEIN"/>
    <property type="match status" value="1"/>
</dbReference>
<sequence length="518" mass="54772">MRSLYCALHARTYSTPAPIIMPPRHAPTRRASLLACSRSAEQTAQGTQRAMQPPQPQPEPASRRASSTCSTAPRRRSSGGIGCMAGLLRLISPYHRSHHRKRLTAKNNAAARDSPQALPITPSSSPPRKKAAAQAHQTSAASPATASPVKPMKQQLLTTTAVTVRRRRSCDAPRSPTIAPEHRRSSCDSPRPPPPAIIARLMGLEESAPPSPAAAAAAPRPVVLPTRPPPPPPAPAAPETAAEKRRKLLGALEKCDEDLKTLRRIIAAVRAAEMRAASASDVCPVAATTTTTPAGKGAKSTFGRDDEQSPSPSPPTPQQQHKVVRAGEQQYPSPDSVLDAISSPRFPCRKRPSPCTDLDVGGKGGCGNGALAPTVGSKIVKPSRTLVFSGGYCKTKSDGDELPLHAVHYPVPLVVGMPPRSAGAESWRHHRRRWEQEAAAAGRVISRATAESVGEAIMWVRQQQGQLGGAGDDERGRVAAALERAIVHDLVADLVAELLQAQSGGHGAGSGCRKRLCF</sequence>
<dbReference type="HOGENOM" id="CLU_054280_0_0_1"/>
<name>C5X1U3_SORBI</name>
<evidence type="ECO:0000313" key="3">
    <source>
        <dbReference type="Proteomes" id="UP000000768"/>
    </source>
</evidence>
<accession>C5X1U3</accession>
<evidence type="ECO:0000313" key="2">
    <source>
        <dbReference type="EMBL" id="EER94947.1"/>
    </source>
</evidence>
<feature type="region of interest" description="Disordered" evidence="1">
    <location>
        <begin position="97"/>
        <end position="242"/>
    </location>
</feature>
<dbReference type="AlphaFoldDB" id="C5X1U3"/>
<evidence type="ECO:0000256" key="1">
    <source>
        <dbReference type="SAM" id="MobiDB-lite"/>
    </source>
</evidence>
<dbReference type="OMA" id="WVRQQQG"/>
<dbReference type="Gramene" id="EER94947">
    <property type="protein sequence ID" value="EER94947"/>
    <property type="gene ID" value="SORBI_3001G390400"/>
</dbReference>
<dbReference type="KEGG" id="sbi:8055913"/>
<gene>
    <name evidence="2" type="ORF">SORBI_3001G390400</name>
</gene>
<dbReference type="EMBL" id="CM000760">
    <property type="protein sequence ID" value="EER94947.1"/>
    <property type="molecule type" value="Genomic_DNA"/>
</dbReference>
<feature type="compositionally biased region" description="Low complexity" evidence="1">
    <location>
        <begin position="197"/>
        <end position="225"/>
    </location>
</feature>
<dbReference type="eggNOG" id="ENOG502QWGU">
    <property type="taxonomic scope" value="Eukaryota"/>
</dbReference>
<feature type="compositionally biased region" description="Polar residues" evidence="1">
    <location>
        <begin position="39"/>
        <end position="50"/>
    </location>
</feature>
<dbReference type="STRING" id="4558.C5X1U3"/>
<dbReference type="Proteomes" id="UP000000768">
    <property type="component" value="Chromosome 1"/>
</dbReference>
<evidence type="ECO:0008006" key="4">
    <source>
        <dbReference type="Google" id="ProtNLM"/>
    </source>
</evidence>
<dbReference type="PANTHER" id="PTHR37234">
    <property type="entry name" value="OS03G0319200 PROTEIN"/>
    <property type="match status" value="1"/>
</dbReference>
<feature type="compositionally biased region" description="Low complexity" evidence="1">
    <location>
        <begin position="132"/>
        <end position="148"/>
    </location>
</feature>
<protein>
    <recommendedName>
        <fullName evidence="4">DUF3741 domain-containing protein</fullName>
    </recommendedName>
</protein>